<name>A0A1V2K1F0_PSECE</name>
<sequence>MKTQAPCYLLFTVMLSMFCQPVLASSWQICRTELRITDTVTKPFPQLQAEILKVSAKTATVICPEQGATILFMPETADYQAVLPRRTWPKKGQVVRVDYRYLDGTCKGDGKDYPCRIKHYPLPGH</sequence>
<accession>A0A1V2K1F0</accession>
<dbReference type="OrthoDB" id="6999251at2"/>
<proteinExistence type="predicted"/>
<dbReference type="RefSeq" id="WP_083735319.1">
    <property type="nucleotide sequence ID" value="NZ_MNPW01000012.1"/>
</dbReference>
<feature type="signal peptide" evidence="1">
    <location>
        <begin position="1"/>
        <end position="24"/>
    </location>
</feature>
<feature type="chain" id="PRO_5010701982" description="Ig-like domain-containing protein" evidence="1">
    <location>
        <begin position="25"/>
        <end position="125"/>
    </location>
</feature>
<organism evidence="2 3">
    <name type="scientific">Pseudomonas cedrina subsp. cedrina</name>
    <dbReference type="NCBI Taxonomy" id="76762"/>
    <lineage>
        <taxon>Bacteria</taxon>
        <taxon>Pseudomonadati</taxon>
        <taxon>Pseudomonadota</taxon>
        <taxon>Gammaproteobacteria</taxon>
        <taxon>Pseudomonadales</taxon>
        <taxon>Pseudomonadaceae</taxon>
        <taxon>Pseudomonas</taxon>
    </lineage>
</organism>
<evidence type="ECO:0000313" key="3">
    <source>
        <dbReference type="Proteomes" id="UP000189295"/>
    </source>
</evidence>
<gene>
    <name evidence="2" type="ORF">BLL36_22765</name>
</gene>
<dbReference type="EMBL" id="MNPW01000012">
    <property type="protein sequence ID" value="ONH51195.1"/>
    <property type="molecule type" value="Genomic_DNA"/>
</dbReference>
<dbReference type="AlphaFoldDB" id="A0A1V2K1F0"/>
<reference evidence="2 3" key="1">
    <citation type="submission" date="2016-10" db="EMBL/GenBank/DDBJ databases">
        <title>Pseudomonas lactis sp. nov. and Pseudomonas paralactis sp. nov., isolated from bovine raw milk.</title>
        <authorList>
            <person name="Von Neubeck M."/>
            <person name="Huptas C."/>
            <person name="Glueck C."/>
            <person name="Krewinkel M."/>
            <person name="Stoeckel M."/>
            <person name="Stressler T."/>
            <person name="Fischer L."/>
            <person name="Hinrichs J."/>
            <person name="Scherer S."/>
            <person name="Wenning M."/>
        </authorList>
    </citation>
    <scope>NUCLEOTIDE SEQUENCE [LARGE SCALE GENOMIC DNA]</scope>
    <source>
        <strain evidence="2 3">DSM 17516</strain>
    </source>
</reference>
<comment type="caution">
    <text evidence="2">The sequence shown here is derived from an EMBL/GenBank/DDBJ whole genome shotgun (WGS) entry which is preliminary data.</text>
</comment>
<keyword evidence="1" id="KW-0732">Signal</keyword>
<evidence type="ECO:0000313" key="2">
    <source>
        <dbReference type="EMBL" id="ONH51195.1"/>
    </source>
</evidence>
<dbReference type="Proteomes" id="UP000189295">
    <property type="component" value="Unassembled WGS sequence"/>
</dbReference>
<evidence type="ECO:0000256" key="1">
    <source>
        <dbReference type="SAM" id="SignalP"/>
    </source>
</evidence>
<evidence type="ECO:0008006" key="4">
    <source>
        <dbReference type="Google" id="ProtNLM"/>
    </source>
</evidence>
<protein>
    <recommendedName>
        <fullName evidence="4">Ig-like domain-containing protein</fullName>
    </recommendedName>
</protein>